<dbReference type="CDD" id="cd00303">
    <property type="entry name" value="retropepsin_like"/>
    <property type="match status" value="1"/>
</dbReference>
<dbReference type="PANTHER" id="PTHR33067:SF35">
    <property type="entry name" value="ASPARTIC PEPTIDASE DDI1-TYPE DOMAIN-CONTAINING PROTEIN"/>
    <property type="match status" value="1"/>
</dbReference>
<evidence type="ECO:0000256" key="1">
    <source>
        <dbReference type="SAM" id="MobiDB-lite"/>
    </source>
</evidence>
<sequence>MADHSQKWHDGSSSGNIDNNSSSEGIAAIVSKLDSLGRDMKKLKENVHAIQVGCQTCRRAHLNKECPINEEVKSMEETKLGGAIKQAHWGVNAKEGRDGRIVYANDEAPIDKTPNEAQVASKEEDAQTKVLSFQLPLDLGASVNVIPKSMSEHLKIENLKKIDMLVEMAYMTKRTPIGIVENILVKIDKFLFPSDFVVMDMLTSHNETMILGRPFLATIHAEIDVFNKEISLGIGDDKITFDMDKKIYNFITPLRMGRSSKKGRILKPDTNTQSAHFCKPVKQFCNGILKVWPTCDPTLKLCNGGNEIYGLDEQRVVKYWYCYLDDEGKSIKGVVYPFLTFS</sequence>
<dbReference type="AlphaFoldDB" id="A0A6L2K0B2"/>
<dbReference type="InterPro" id="IPR021109">
    <property type="entry name" value="Peptidase_aspartic_dom_sf"/>
</dbReference>
<reference evidence="2" key="1">
    <citation type="journal article" date="2019" name="Sci. Rep.">
        <title>Draft genome of Tanacetum cinerariifolium, the natural source of mosquito coil.</title>
        <authorList>
            <person name="Yamashiro T."/>
            <person name="Shiraishi A."/>
            <person name="Satake H."/>
            <person name="Nakayama K."/>
        </authorList>
    </citation>
    <scope>NUCLEOTIDE SEQUENCE</scope>
</reference>
<comment type="caution">
    <text evidence="2">The sequence shown here is derived from an EMBL/GenBank/DDBJ whole genome shotgun (WGS) entry which is preliminary data.</text>
</comment>
<name>A0A6L2K0B2_TANCI</name>
<accession>A0A6L2K0B2</accession>
<gene>
    <name evidence="2" type="ORF">Tci_013463</name>
</gene>
<feature type="compositionally biased region" description="Low complexity" evidence="1">
    <location>
        <begin position="11"/>
        <end position="22"/>
    </location>
</feature>
<dbReference type="Pfam" id="PF08284">
    <property type="entry name" value="RVP_2"/>
    <property type="match status" value="1"/>
</dbReference>
<protein>
    <recommendedName>
        <fullName evidence="3">Reverse transcriptase domain-containing protein</fullName>
    </recommendedName>
</protein>
<feature type="compositionally biased region" description="Basic and acidic residues" evidence="1">
    <location>
        <begin position="1"/>
        <end position="10"/>
    </location>
</feature>
<evidence type="ECO:0000313" key="2">
    <source>
        <dbReference type="EMBL" id="GEU41485.1"/>
    </source>
</evidence>
<proteinExistence type="predicted"/>
<evidence type="ECO:0008006" key="3">
    <source>
        <dbReference type="Google" id="ProtNLM"/>
    </source>
</evidence>
<dbReference type="EMBL" id="BKCJ010001444">
    <property type="protein sequence ID" value="GEU41485.1"/>
    <property type="molecule type" value="Genomic_DNA"/>
</dbReference>
<dbReference type="Gene3D" id="2.40.70.10">
    <property type="entry name" value="Acid Proteases"/>
    <property type="match status" value="1"/>
</dbReference>
<feature type="region of interest" description="Disordered" evidence="1">
    <location>
        <begin position="1"/>
        <end position="22"/>
    </location>
</feature>
<organism evidence="2">
    <name type="scientific">Tanacetum cinerariifolium</name>
    <name type="common">Dalmatian daisy</name>
    <name type="synonym">Chrysanthemum cinerariifolium</name>
    <dbReference type="NCBI Taxonomy" id="118510"/>
    <lineage>
        <taxon>Eukaryota</taxon>
        <taxon>Viridiplantae</taxon>
        <taxon>Streptophyta</taxon>
        <taxon>Embryophyta</taxon>
        <taxon>Tracheophyta</taxon>
        <taxon>Spermatophyta</taxon>
        <taxon>Magnoliopsida</taxon>
        <taxon>eudicotyledons</taxon>
        <taxon>Gunneridae</taxon>
        <taxon>Pentapetalae</taxon>
        <taxon>asterids</taxon>
        <taxon>campanulids</taxon>
        <taxon>Asterales</taxon>
        <taxon>Asteraceae</taxon>
        <taxon>Asteroideae</taxon>
        <taxon>Anthemideae</taxon>
        <taxon>Anthemidinae</taxon>
        <taxon>Tanacetum</taxon>
    </lineage>
</organism>
<dbReference type="PANTHER" id="PTHR33067">
    <property type="entry name" value="RNA-DIRECTED DNA POLYMERASE-RELATED"/>
    <property type="match status" value="1"/>
</dbReference>